<dbReference type="Pfam" id="PF00145">
    <property type="entry name" value="DNA_methylase"/>
    <property type="match status" value="1"/>
</dbReference>
<keyword evidence="5" id="KW-0949">S-adenosyl-L-methionine</keyword>
<dbReference type="InterPro" id="IPR003439">
    <property type="entry name" value="ABC_transporter-like_ATP-bd"/>
</dbReference>
<dbReference type="InterPro" id="IPR050390">
    <property type="entry name" value="C5-Methyltransferase"/>
</dbReference>
<dbReference type="InterPro" id="IPR001525">
    <property type="entry name" value="C5_MeTfrase"/>
</dbReference>
<dbReference type="InterPro" id="IPR003593">
    <property type="entry name" value="AAA+_ATPase"/>
</dbReference>
<evidence type="ECO:0000256" key="1">
    <source>
        <dbReference type="ARBA" id="ARBA00004123"/>
    </source>
</evidence>
<dbReference type="PROSITE" id="PS51680">
    <property type="entry name" value="SAM_MT_DRM"/>
    <property type="match status" value="1"/>
</dbReference>
<dbReference type="GO" id="GO:0005634">
    <property type="term" value="C:nucleus"/>
    <property type="evidence" value="ECO:0007669"/>
    <property type="project" value="UniProtKB-SubCell"/>
</dbReference>
<dbReference type="Gene3D" id="3.40.50.150">
    <property type="entry name" value="Vaccinia Virus protein VP39"/>
    <property type="match status" value="2"/>
</dbReference>
<dbReference type="EC" id="2.1.1.37" evidence="2"/>
<comment type="caution">
    <text evidence="14">The sequence shown here is derived from an EMBL/GenBank/DDBJ whole genome shotgun (WGS) entry which is preliminary data.</text>
</comment>
<feature type="domain" description="ABC transporter" evidence="12">
    <location>
        <begin position="11"/>
        <end position="214"/>
    </location>
</feature>
<evidence type="ECO:0000256" key="10">
    <source>
        <dbReference type="ARBA" id="ARBA00023242"/>
    </source>
</evidence>
<evidence type="ECO:0000256" key="7">
    <source>
        <dbReference type="ARBA" id="ARBA00022741"/>
    </source>
</evidence>
<dbReference type="AlphaFoldDB" id="A0AAP0E0M2"/>
<feature type="region of interest" description="Disordered" evidence="11">
    <location>
        <begin position="518"/>
        <end position="559"/>
    </location>
</feature>
<keyword evidence="3" id="KW-0489">Methyltransferase</keyword>
<dbReference type="GO" id="GO:0003677">
    <property type="term" value="F:DNA binding"/>
    <property type="evidence" value="ECO:0007669"/>
    <property type="project" value="UniProtKB-KW"/>
</dbReference>
<evidence type="ECO:0000256" key="11">
    <source>
        <dbReference type="SAM" id="MobiDB-lite"/>
    </source>
</evidence>
<dbReference type="InterPro" id="IPR029063">
    <property type="entry name" value="SAM-dependent_MTases_sf"/>
</dbReference>
<evidence type="ECO:0000313" key="14">
    <source>
        <dbReference type="EMBL" id="KAK9084411.1"/>
    </source>
</evidence>
<dbReference type="InterPro" id="IPR030380">
    <property type="entry name" value="SAM_MeTfrase_DRM"/>
</dbReference>
<evidence type="ECO:0000256" key="9">
    <source>
        <dbReference type="ARBA" id="ARBA00023125"/>
    </source>
</evidence>
<dbReference type="GO" id="GO:0003886">
    <property type="term" value="F:DNA (cytosine-5-)-methyltransferase activity"/>
    <property type="evidence" value="ECO:0007669"/>
    <property type="project" value="UniProtKB-EC"/>
</dbReference>
<accession>A0AAP0E0M2</accession>
<keyword evidence="10" id="KW-0539">Nucleus</keyword>
<dbReference type="Gene3D" id="3.40.50.300">
    <property type="entry name" value="P-loop containing nucleotide triphosphate hydrolases"/>
    <property type="match status" value="2"/>
</dbReference>
<keyword evidence="15" id="KW-1185">Reference proteome</keyword>
<dbReference type="GO" id="GO:0016887">
    <property type="term" value="F:ATP hydrolysis activity"/>
    <property type="evidence" value="ECO:0007669"/>
    <property type="project" value="InterPro"/>
</dbReference>
<keyword evidence="4" id="KW-0808">Transferase</keyword>
<feature type="domain" description="SAM-dependent MTase DRM-type" evidence="13">
    <location>
        <begin position="590"/>
        <end position="923"/>
    </location>
</feature>
<evidence type="ECO:0000256" key="4">
    <source>
        <dbReference type="ARBA" id="ARBA00022679"/>
    </source>
</evidence>
<feature type="compositionally biased region" description="Polar residues" evidence="11">
    <location>
        <begin position="518"/>
        <end position="530"/>
    </location>
</feature>
<evidence type="ECO:0000256" key="8">
    <source>
        <dbReference type="ARBA" id="ARBA00022840"/>
    </source>
</evidence>
<keyword evidence="7" id="KW-0547">Nucleotide-binding</keyword>
<dbReference type="Proteomes" id="UP001419268">
    <property type="component" value="Unassembled WGS sequence"/>
</dbReference>
<dbReference type="InterPro" id="IPR027417">
    <property type="entry name" value="P-loop_NTPase"/>
</dbReference>
<dbReference type="SUPFAM" id="SSF53335">
    <property type="entry name" value="S-adenosyl-L-methionine-dependent methyltransferases"/>
    <property type="match status" value="2"/>
</dbReference>
<dbReference type="SMART" id="SM00382">
    <property type="entry name" value="AAA"/>
    <property type="match status" value="1"/>
</dbReference>
<proteinExistence type="predicted"/>
<evidence type="ECO:0000256" key="3">
    <source>
        <dbReference type="ARBA" id="ARBA00022603"/>
    </source>
</evidence>
<reference evidence="14 15" key="1">
    <citation type="submission" date="2024-01" db="EMBL/GenBank/DDBJ databases">
        <title>Genome assemblies of Stephania.</title>
        <authorList>
            <person name="Yang L."/>
        </authorList>
    </citation>
    <scope>NUCLEOTIDE SEQUENCE [LARGE SCALE GENOMIC DNA]</scope>
    <source>
        <strain evidence="14">JXDWG</strain>
        <tissue evidence="14">Leaf</tissue>
    </source>
</reference>
<protein>
    <recommendedName>
        <fullName evidence="2">DNA (cytosine-5-)-methyltransferase</fullName>
        <ecNumber evidence="2">2.1.1.37</ecNumber>
    </recommendedName>
</protein>
<dbReference type="GO" id="GO:0032259">
    <property type="term" value="P:methylation"/>
    <property type="evidence" value="ECO:0007669"/>
    <property type="project" value="UniProtKB-KW"/>
</dbReference>
<evidence type="ECO:0000259" key="12">
    <source>
        <dbReference type="PROSITE" id="PS50893"/>
    </source>
</evidence>
<comment type="subcellular location">
    <subcellularLocation>
        <location evidence="1">Nucleus</location>
    </subcellularLocation>
</comment>
<sequence length="924" mass="103504">MGDQQHLNPTVQISDLSFTYPGIDGHPPPGSSPLIADFSLSLNSGDRCLLVGSNGAGKTTILKILGGKHMVDRHMVRVLGRSAFHDTALTSSGDLCYLGGEVLGVDLSWRMHRASDGQRRRVQICMGLLMPFKVLLLDEITIDLDVLARADLLKFLRKECEDRGATIVYATHIFDGLENWPSHIVLLLSPLPMLYELSRTVESWLRKERDEERKRRKERKANGLAEFEKRVDGSRVADQNLPTLLRIWALDLIFIEIRFWVEMGDYVDSESSSDVDGEIKVKAEVEILDLDSCSATPNSKPNRDSIASSSGGHLRSRFVAMGFSPALVDKVLDENGEGDEDSLLEAIFTYSAIQEPKPEPSDSIEEVFGDQKDVSSCSEFTLDDDEELDATSDVKPDKRSSLLKMNFSAEEVDFAMNKLGEETPVHEYVDFIMAAQIAQRAKKEEAFTESLFGTMDKTLRLFEMGFSGEEISSAIETCGAEVSVEQLADSIFASRAGDPCVKDEQWVSSHDFLHYSNGENDWNSGRTNESSLKRPFSSGLSAVKTEASTSDTDVKGKKPKLEHDDYISAYFGPSVPERRYNGSTASEMKAPQLFGSNTSGKTPYFLYGNVMEISHDTWARISQFLYSIAPEIVNTQFFSALNRKEGYIHNLPTENRSHIHPRSPKTIEDVIPQAKKWWPPWDARKQFSCISSDTRGVSQLCERLERILMNSRGMVSKEQQIDILHHCKTMNLMWVGDHKLGPLEPEHLEVILGYPSQHTKVSNSSLPERLRSLKYSFQTDALGYHLSALKQSFPSGLTLLSLHSGIGGAEVALHRLGIRLNVVVAVEASETNQRILKKWWQDTEQSGQLVQIDDTKRLTSNKLKKLMEEFGGFDLIVGQNPCTDANSSLKSSFDDEDSAGLDFTLFFEFVRVLQCIKGTMERRR</sequence>
<dbReference type="PROSITE" id="PS50893">
    <property type="entry name" value="ABC_TRANSPORTER_2"/>
    <property type="match status" value="1"/>
</dbReference>
<evidence type="ECO:0000256" key="5">
    <source>
        <dbReference type="ARBA" id="ARBA00022691"/>
    </source>
</evidence>
<dbReference type="Pfam" id="PF00005">
    <property type="entry name" value="ABC_tran"/>
    <property type="match status" value="1"/>
</dbReference>
<evidence type="ECO:0000256" key="2">
    <source>
        <dbReference type="ARBA" id="ARBA00011975"/>
    </source>
</evidence>
<keyword evidence="6" id="KW-0677">Repeat</keyword>
<keyword evidence="9" id="KW-0238">DNA-binding</keyword>
<dbReference type="EMBL" id="JBBNAG010000013">
    <property type="protein sequence ID" value="KAK9084411.1"/>
    <property type="molecule type" value="Genomic_DNA"/>
</dbReference>
<dbReference type="SUPFAM" id="SSF52540">
    <property type="entry name" value="P-loop containing nucleoside triphosphate hydrolases"/>
    <property type="match status" value="1"/>
</dbReference>
<organism evidence="14 15">
    <name type="scientific">Stephania cephalantha</name>
    <dbReference type="NCBI Taxonomy" id="152367"/>
    <lineage>
        <taxon>Eukaryota</taxon>
        <taxon>Viridiplantae</taxon>
        <taxon>Streptophyta</taxon>
        <taxon>Embryophyta</taxon>
        <taxon>Tracheophyta</taxon>
        <taxon>Spermatophyta</taxon>
        <taxon>Magnoliopsida</taxon>
        <taxon>Ranunculales</taxon>
        <taxon>Menispermaceae</taxon>
        <taxon>Menispermoideae</taxon>
        <taxon>Cissampelideae</taxon>
        <taxon>Stephania</taxon>
    </lineage>
</organism>
<gene>
    <name evidence="14" type="ORF">Scep_030882</name>
</gene>
<dbReference type="PANTHER" id="PTHR23068">
    <property type="entry name" value="DNA CYTOSINE-5- -METHYLTRANSFERASE 3-RELATED"/>
    <property type="match status" value="1"/>
</dbReference>
<evidence type="ECO:0000313" key="15">
    <source>
        <dbReference type="Proteomes" id="UP001419268"/>
    </source>
</evidence>
<name>A0AAP0E0M2_9MAGN</name>
<dbReference type="CDD" id="cd00267">
    <property type="entry name" value="ABC_ATPase"/>
    <property type="match status" value="1"/>
</dbReference>
<evidence type="ECO:0000256" key="6">
    <source>
        <dbReference type="ARBA" id="ARBA00022737"/>
    </source>
</evidence>
<evidence type="ECO:0000259" key="13">
    <source>
        <dbReference type="PROSITE" id="PS51680"/>
    </source>
</evidence>
<dbReference type="PANTHER" id="PTHR23068:SF11">
    <property type="entry name" value="INACTIVE DNA (CYTOSINE-5)-METHYLTRANSFERASE DRM3-RELATED"/>
    <property type="match status" value="1"/>
</dbReference>
<keyword evidence="8" id="KW-0067">ATP-binding</keyword>
<dbReference type="GO" id="GO:0005524">
    <property type="term" value="F:ATP binding"/>
    <property type="evidence" value="ECO:0007669"/>
    <property type="project" value="UniProtKB-KW"/>
</dbReference>